<keyword evidence="5" id="KW-0547">Nucleotide-binding</keyword>
<dbReference type="FunCoup" id="A0A5R8QGW6">
    <property type="interactions" value="240"/>
</dbReference>
<dbReference type="GO" id="GO:0005737">
    <property type="term" value="C:cytoplasm"/>
    <property type="evidence" value="ECO:0007669"/>
    <property type="project" value="InterPro"/>
</dbReference>
<evidence type="ECO:0000256" key="1">
    <source>
        <dbReference type="ARBA" id="ARBA00006479"/>
    </source>
</evidence>
<keyword evidence="6 9" id="KW-0418">Kinase</keyword>
<dbReference type="PROSITE" id="PS01125">
    <property type="entry name" value="ROK"/>
    <property type="match status" value="1"/>
</dbReference>
<protein>
    <recommendedName>
        <fullName evidence="3">Glucokinase</fullName>
        <ecNumber evidence="2">2.7.1.2</ecNumber>
    </recommendedName>
    <alternativeName>
        <fullName evidence="8">Glucose kinase</fullName>
    </alternativeName>
</protein>
<proteinExistence type="inferred from homology"/>
<evidence type="ECO:0000256" key="5">
    <source>
        <dbReference type="ARBA" id="ARBA00022741"/>
    </source>
</evidence>
<dbReference type="InParanoid" id="A0A5R8QGW6"/>
<dbReference type="InterPro" id="IPR004654">
    <property type="entry name" value="ROK_glcA"/>
</dbReference>
<evidence type="ECO:0000313" key="9">
    <source>
        <dbReference type="EMBL" id="TLG76517.1"/>
    </source>
</evidence>
<keyword evidence="4 9" id="KW-0808">Transferase</keyword>
<dbReference type="GO" id="GO:0005524">
    <property type="term" value="F:ATP binding"/>
    <property type="evidence" value="ECO:0007669"/>
    <property type="project" value="UniProtKB-KW"/>
</dbReference>
<dbReference type="SUPFAM" id="SSF53067">
    <property type="entry name" value="Actin-like ATPase domain"/>
    <property type="match status" value="1"/>
</dbReference>
<evidence type="ECO:0000313" key="10">
    <source>
        <dbReference type="Proteomes" id="UP000306912"/>
    </source>
</evidence>
<evidence type="ECO:0000256" key="2">
    <source>
        <dbReference type="ARBA" id="ARBA00012323"/>
    </source>
</evidence>
<dbReference type="OrthoDB" id="9810372at2"/>
<keyword evidence="10" id="KW-1185">Reference proteome</keyword>
<dbReference type="EC" id="2.7.1.2" evidence="2"/>
<keyword evidence="7" id="KW-0067">ATP-binding</keyword>
<dbReference type="PANTHER" id="PTHR18964">
    <property type="entry name" value="ROK (REPRESSOR, ORF, KINASE) FAMILY"/>
    <property type="match status" value="1"/>
</dbReference>
<dbReference type="GO" id="GO:0006096">
    <property type="term" value="P:glycolytic process"/>
    <property type="evidence" value="ECO:0007669"/>
    <property type="project" value="InterPro"/>
</dbReference>
<dbReference type="NCBIfam" id="TIGR00744">
    <property type="entry name" value="ROK_glcA_fam"/>
    <property type="match status" value="1"/>
</dbReference>
<dbReference type="InterPro" id="IPR049874">
    <property type="entry name" value="ROK_cs"/>
</dbReference>
<gene>
    <name evidence="9" type="ORF">FEZ08_02570</name>
</gene>
<evidence type="ECO:0000256" key="3">
    <source>
        <dbReference type="ARBA" id="ARBA00014701"/>
    </source>
</evidence>
<dbReference type="InterPro" id="IPR000600">
    <property type="entry name" value="ROK"/>
</dbReference>
<dbReference type="GO" id="GO:0004340">
    <property type="term" value="F:glucokinase activity"/>
    <property type="evidence" value="ECO:0007669"/>
    <property type="project" value="UniProtKB-EC"/>
</dbReference>
<dbReference type="RefSeq" id="WP_138190155.1">
    <property type="nucleotide sequence ID" value="NZ_VBWP01000002.1"/>
</dbReference>
<sequence>MEKKLIGIDLGGTTAKIGIISFNGKIEHQWEVATDSKDSGAHILPNLAQSIEAKLAELELTKEDIHAVGIGVPGPVQKQTGYLPVAVNLGGFGGFSVSDKLEELLGIPAIVDNDANVAALGEVWMGGGNGTTDAVFVTLGTGVGGGIIVNGQVVSGFNGAGGEIGHIPVVKTGEHMYKCNCGQIGCVETVASATGFARVANTILANSKEASSLREVKKISAKSVLDHAKKGDQLALEAVDYSCRVLGETFGMISATTNPHIFIIGGGVSRAGQFLIDQIKKYYYGSVFEPATRGVEIVLAELGNDAGMLGAANLARNMATYE</sequence>
<evidence type="ECO:0000256" key="7">
    <source>
        <dbReference type="ARBA" id="ARBA00022840"/>
    </source>
</evidence>
<dbReference type="Gene3D" id="3.30.420.40">
    <property type="match status" value="2"/>
</dbReference>
<accession>A0A5R8QGW6</accession>
<dbReference type="Proteomes" id="UP000306912">
    <property type="component" value="Unassembled WGS sequence"/>
</dbReference>
<name>A0A5R8QGW6_9FIRM</name>
<evidence type="ECO:0000256" key="6">
    <source>
        <dbReference type="ARBA" id="ARBA00022777"/>
    </source>
</evidence>
<evidence type="ECO:0000256" key="4">
    <source>
        <dbReference type="ARBA" id="ARBA00022679"/>
    </source>
</evidence>
<dbReference type="PANTHER" id="PTHR18964:SF149">
    <property type="entry name" value="BIFUNCTIONAL UDP-N-ACETYLGLUCOSAMINE 2-EPIMERASE_N-ACETYLMANNOSAMINE KINASE"/>
    <property type="match status" value="1"/>
</dbReference>
<dbReference type="InterPro" id="IPR043129">
    <property type="entry name" value="ATPase_NBD"/>
</dbReference>
<organism evidence="9 10">
    <name type="scientific">Culicoidibacter larvae</name>
    <dbReference type="NCBI Taxonomy" id="2579976"/>
    <lineage>
        <taxon>Bacteria</taxon>
        <taxon>Bacillati</taxon>
        <taxon>Bacillota</taxon>
        <taxon>Culicoidibacteria</taxon>
        <taxon>Culicoidibacterales</taxon>
        <taxon>Culicoidibacteraceae</taxon>
        <taxon>Culicoidibacter</taxon>
    </lineage>
</organism>
<comment type="similarity">
    <text evidence="1">Belongs to the ROK (NagC/XylR) family.</text>
</comment>
<dbReference type="AlphaFoldDB" id="A0A5R8QGW6"/>
<evidence type="ECO:0000256" key="8">
    <source>
        <dbReference type="ARBA" id="ARBA00032386"/>
    </source>
</evidence>
<dbReference type="EMBL" id="VBWP01000002">
    <property type="protein sequence ID" value="TLG76517.1"/>
    <property type="molecule type" value="Genomic_DNA"/>
</dbReference>
<dbReference type="Pfam" id="PF00480">
    <property type="entry name" value="ROK"/>
    <property type="match status" value="1"/>
</dbReference>
<comment type="caution">
    <text evidence="9">The sequence shown here is derived from an EMBL/GenBank/DDBJ whole genome shotgun (WGS) entry which is preliminary data.</text>
</comment>
<reference evidence="9 10" key="1">
    <citation type="submission" date="2019-05" db="EMBL/GenBank/DDBJ databases">
        <title>Culicoidintestinum kansasii gen. nov., sp. nov. from the gastrointestinal tract of the biting midge, Culicoides sonorensis.</title>
        <authorList>
            <person name="Neupane S."/>
            <person name="Ghosh A."/>
            <person name="Gunther S."/>
            <person name="Martin K."/>
            <person name="Zurek L."/>
        </authorList>
    </citation>
    <scope>NUCLEOTIDE SEQUENCE [LARGE SCALE GENOMIC DNA]</scope>
    <source>
        <strain evidence="9 10">CS-1</strain>
    </source>
</reference>